<dbReference type="RefSeq" id="WP_003504882.1">
    <property type="nucleotide sequence ID" value="NZ_LT009730.1"/>
</dbReference>
<dbReference type="PANTHER" id="PTHR32385:SF15">
    <property type="entry name" value="INOSITOL PHOSPHOCERAMIDE MANNOSYLTRANSFERASE 1"/>
    <property type="match status" value="1"/>
</dbReference>
<dbReference type="Pfam" id="PF04488">
    <property type="entry name" value="Gly_transf_sug"/>
    <property type="match status" value="1"/>
</dbReference>
<dbReference type="InterPro" id="IPR051706">
    <property type="entry name" value="Glycosyltransferase_domain"/>
</dbReference>
<dbReference type="AlphaFoldDB" id="A0A1S7PBV4"/>
<dbReference type="GO" id="GO:0016020">
    <property type="term" value="C:membrane"/>
    <property type="evidence" value="ECO:0007669"/>
    <property type="project" value="GOC"/>
</dbReference>
<dbReference type="GeneID" id="97365328"/>
<dbReference type="InterPro" id="IPR007577">
    <property type="entry name" value="GlycoTrfase_DXD_sugar-bd_CS"/>
</dbReference>
<name>A0A1S7PBV4_AGRTU</name>
<dbReference type="PANTHER" id="PTHR32385">
    <property type="entry name" value="MANNOSYL PHOSPHORYLINOSITOL CERAMIDE SYNTHASE"/>
    <property type="match status" value="1"/>
</dbReference>
<proteinExistence type="predicted"/>
<dbReference type="InterPro" id="IPR029044">
    <property type="entry name" value="Nucleotide-diphossugar_trans"/>
</dbReference>
<dbReference type="Gene3D" id="3.90.550.20">
    <property type="match status" value="1"/>
</dbReference>
<evidence type="ECO:0000256" key="1">
    <source>
        <dbReference type="ARBA" id="ARBA00022679"/>
    </source>
</evidence>
<keyword evidence="1" id="KW-0808">Transferase</keyword>
<gene>
    <name evidence="2" type="ORF">AGR4C_Cc170033</name>
</gene>
<evidence type="ECO:0000313" key="2">
    <source>
        <dbReference type="EMBL" id="CUX19095.1"/>
    </source>
</evidence>
<evidence type="ECO:0008006" key="4">
    <source>
        <dbReference type="Google" id="ProtNLM"/>
    </source>
</evidence>
<dbReference type="GO" id="GO:0051999">
    <property type="term" value="P:mannosyl-inositol phosphorylceramide biosynthetic process"/>
    <property type="evidence" value="ECO:0007669"/>
    <property type="project" value="TreeGrafter"/>
</dbReference>
<dbReference type="Proteomes" id="UP000191897">
    <property type="component" value="Unassembled WGS sequence"/>
</dbReference>
<reference evidence="2 3" key="1">
    <citation type="submission" date="2016-01" db="EMBL/GenBank/DDBJ databases">
        <authorList>
            <person name="Oliw E.H."/>
        </authorList>
    </citation>
    <scope>NUCLEOTIDE SEQUENCE [LARGE SCALE GENOMIC DNA]</scope>
    <source>
        <strain evidence="2 3">Kerr 14</strain>
    </source>
</reference>
<organism evidence="2 3">
    <name type="scientific">Agrobacterium tumefaciens str. Kerr 14</name>
    <dbReference type="NCBI Taxonomy" id="1183424"/>
    <lineage>
        <taxon>Bacteria</taxon>
        <taxon>Pseudomonadati</taxon>
        <taxon>Pseudomonadota</taxon>
        <taxon>Alphaproteobacteria</taxon>
        <taxon>Hyphomicrobiales</taxon>
        <taxon>Rhizobiaceae</taxon>
        <taxon>Rhizobium/Agrobacterium group</taxon>
        <taxon>Agrobacterium</taxon>
        <taxon>Agrobacterium tumefaciens complex</taxon>
    </lineage>
</organism>
<dbReference type="GO" id="GO:0000030">
    <property type="term" value="F:mannosyltransferase activity"/>
    <property type="evidence" value="ECO:0007669"/>
    <property type="project" value="TreeGrafter"/>
</dbReference>
<accession>A0A1S7PBV4</accession>
<evidence type="ECO:0000313" key="3">
    <source>
        <dbReference type="Proteomes" id="UP000191897"/>
    </source>
</evidence>
<dbReference type="EMBL" id="FBWC01000009">
    <property type="protein sequence ID" value="CUX19095.1"/>
    <property type="molecule type" value="Genomic_DNA"/>
</dbReference>
<protein>
    <recommendedName>
        <fullName evidence="4">Mannosyltransferase</fullName>
    </recommendedName>
</protein>
<sequence length="320" mass="35713">MSDKKYYDAELDKARQLQNDGRYVEADALLLSLVAAKDGHLMGERTVLGLPRRLHAARLRLAKAEGDMVARIGYQYTLVPPPQVLQKYARFSTEERRIISLKSREDVPRLIHQIWIGEKAPPVSVEAWAAHASNHGYDYRLWREADLEREGVFSNGIFKTMLDKGDYPGAVDVARYILLERFGGIYLDCDWYPARDDVSFDTFLPLAGLTVFDEKTPRDTGQGSMLLANSFIAAPTGHPVFGKMLEAFPGIIEDMPRAPAWWSTGPLIFTVIARAGSISLAPASFVAASLPDRAAFDEVEVVRRKLSTEAGGLLIAWKSW</sequence>
<dbReference type="SUPFAM" id="SSF53448">
    <property type="entry name" value="Nucleotide-diphospho-sugar transferases"/>
    <property type="match status" value="1"/>
</dbReference>